<dbReference type="InterPro" id="IPR018062">
    <property type="entry name" value="HTH_AraC-typ_CS"/>
</dbReference>
<feature type="domain" description="HTH araC/xylS-type" evidence="5">
    <location>
        <begin position="315"/>
        <end position="416"/>
    </location>
</feature>
<dbReference type="PROSITE" id="PS00041">
    <property type="entry name" value="HTH_ARAC_FAMILY_1"/>
    <property type="match status" value="1"/>
</dbReference>
<sequence>MLINFLSYINSFSSAHEIVGGVEDRFHIHNLFFNTLFLLAGISGIVLGINLIMKSKRNLAISYLSVFVLAISLAILELVLYWSEDWSYDPVVPLYRLFFFLWAPSIYLFLKVKLSSEVLKITAKELLGHYFAFFICFFGIWYLSFTANNDINSGNLIFLVFDFIANSVWFKVLFLLLYFVGMYKLYVKANSSLSRYHKKYIIALFVYYMHLIGLLLVRAVLNDEVWFVYIASYIFAILFSVFILFTALVIFFDERVLVKSFISKKEEESLEDSGLESEKGMELETDATDYSHSVQKYKNSGLTESMVAQYKNDLLRLLEVDKVYLENDITLDKLAELLDTDRYSASQVINQEFDKSFYELLNDYRVQEVKILLNSSNHLNESVIQIAYSVGFSNRVSFNKAFKKRTGMTPTEYINGVKRGFNS</sequence>
<feature type="transmembrane region" description="Helical" evidence="4">
    <location>
        <begin position="200"/>
        <end position="221"/>
    </location>
</feature>
<dbReference type="PRINTS" id="PR00032">
    <property type="entry name" value="HTHARAC"/>
</dbReference>
<proteinExistence type="predicted"/>
<accession>A0A1I6VTE7</accession>
<gene>
    <name evidence="6" type="ORF">SAMN04487906_3349</name>
</gene>
<evidence type="ECO:0000256" key="1">
    <source>
        <dbReference type="ARBA" id="ARBA00023015"/>
    </source>
</evidence>
<keyword evidence="3" id="KW-0804">Transcription</keyword>
<evidence type="ECO:0000256" key="3">
    <source>
        <dbReference type="ARBA" id="ARBA00023163"/>
    </source>
</evidence>
<dbReference type="Proteomes" id="UP000183209">
    <property type="component" value="Unassembled WGS sequence"/>
</dbReference>
<organism evidence="6 7">
    <name type="scientific">Zhouia amylolytica</name>
    <dbReference type="NCBI Taxonomy" id="376730"/>
    <lineage>
        <taxon>Bacteria</taxon>
        <taxon>Pseudomonadati</taxon>
        <taxon>Bacteroidota</taxon>
        <taxon>Flavobacteriia</taxon>
        <taxon>Flavobacteriales</taxon>
        <taxon>Flavobacteriaceae</taxon>
        <taxon>Zhouia</taxon>
    </lineage>
</organism>
<dbReference type="PROSITE" id="PS01124">
    <property type="entry name" value="HTH_ARAC_FAMILY_2"/>
    <property type="match status" value="1"/>
</dbReference>
<feature type="transmembrane region" description="Helical" evidence="4">
    <location>
        <begin position="31"/>
        <end position="53"/>
    </location>
</feature>
<keyword evidence="4" id="KW-1133">Transmembrane helix</keyword>
<dbReference type="PANTHER" id="PTHR43280:SF29">
    <property type="entry name" value="ARAC-FAMILY TRANSCRIPTIONAL REGULATOR"/>
    <property type="match status" value="1"/>
</dbReference>
<dbReference type="GO" id="GO:0043565">
    <property type="term" value="F:sequence-specific DNA binding"/>
    <property type="evidence" value="ECO:0007669"/>
    <property type="project" value="InterPro"/>
</dbReference>
<feature type="transmembrane region" description="Helical" evidence="4">
    <location>
        <begin position="227"/>
        <end position="252"/>
    </location>
</feature>
<dbReference type="GO" id="GO:0003700">
    <property type="term" value="F:DNA-binding transcription factor activity"/>
    <property type="evidence" value="ECO:0007669"/>
    <property type="project" value="InterPro"/>
</dbReference>
<keyword evidence="1" id="KW-0805">Transcription regulation</keyword>
<dbReference type="InterPro" id="IPR018060">
    <property type="entry name" value="HTH_AraC"/>
</dbReference>
<dbReference type="EMBL" id="FPAG01000013">
    <property type="protein sequence ID" value="SFT17003.1"/>
    <property type="molecule type" value="Genomic_DNA"/>
</dbReference>
<keyword evidence="4" id="KW-0812">Transmembrane</keyword>
<dbReference type="SUPFAM" id="SSF46689">
    <property type="entry name" value="Homeodomain-like"/>
    <property type="match status" value="1"/>
</dbReference>
<feature type="transmembrane region" description="Helical" evidence="4">
    <location>
        <begin position="156"/>
        <end position="180"/>
    </location>
</feature>
<evidence type="ECO:0000259" key="5">
    <source>
        <dbReference type="PROSITE" id="PS01124"/>
    </source>
</evidence>
<evidence type="ECO:0000313" key="6">
    <source>
        <dbReference type="EMBL" id="SFT17003.1"/>
    </source>
</evidence>
<evidence type="ECO:0000313" key="7">
    <source>
        <dbReference type="Proteomes" id="UP000183209"/>
    </source>
</evidence>
<evidence type="ECO:0000256" key="4">
    <source>
        <dbReference type="SAM" id="Phobius"/>
    </source>
</evidence>
<dbReference type="PANTHER" id="PTHR43280">
    <property type="entry name" value="ARAC-FAMILY TRANSCRIPTIONAL REGULATOR"/>
    <property type="match status" value="1"/>
</dbReference>
<name>A0A1I6VTE7_9FLAO</name>
<reference evidence="6 7" key="1">
    <citation type="submission" date="2016-10" db="EMBL/GenBank/DDBJ databases">
        <authorList>
            <person name="de Groot N.N."/>
        </authorList>
    </citation>
    <scope>NUCLEOTIDE SEQUENCE [LARGE SCALE GENOMIC DNA]</scope>
    <source>
        <strain evidence="6 7">CGMCC 1.6114</strain>
    </source>
</reference>
<dbReference type="Gene3D" id="1.10.10.60">
    <property type="entry name" value="Homeodomain-like"/>
    <property type="match status" value="2"/>
</dbReference>
<feature type="transmembrane region" description="Helical" evidence="4">
    <location>
        <begin position="94"/>
        <end position="114"/>
    </location>
</feature>
<dbReference type="InterPro" id="IPR009057">
    <property type="entry name" value="Homeodomain-like_sf"/>
</dbReference>
<feature type="transmembrane region" description="Helical" evidence="4">
    <location>
        <begin position="60"/>
        <end position="82"/>
    </location>
</feature>
<dbReference type="InterPro" id="IPR020449">
    <property type="entry name" value="Tscrpt_reg_AraC-type_HTH"/>
</dbReference>
<keyword evidence="2 6" id="KW-0238">DNA-binding</keyword>
<dbReference type="AlphaFoldDB" id="A0A1I6VTE7"/>
<keyword evidence="4" id="KW-0472">Membrane</keyword>
<dbReference type="OrthoDB" id="5492415at2"/>
<dbReference type="Pfam" id="PF12833">
    <property type="entry name" value="HTH_18"/>
    <property type="match status" value="1"/>
</dbReference>
<protein>
    <submittedName>
        <fullName evidence="6">AraC-type DNA-binding protein</fullName>
    </submittedName>
</protein>
<evidence type="ECO:0000256" key="2">
    <source>
        <dbReference type="ARBA" id="ARBA00023125"/>
    </source>
</evidence>
<feature type="transmembrane region" description="Helical" evidence="4">
    <location>
        <begin position="126"/>
        <end position="144"/>
    </location>
</feature>
<dbReference type="SMART" id="SM00342">
    <property type="entry name" value="HTH_ARAC"/>
    <property type="match status" value="1"/>
</dbReference>